<proteinExistence type="predicted"/>
<name>A0A1X2EYC4_9MYCO</name>
<gene>
    <name evidence="1" type="ORF">AWC31_03190</name>
</gene>
<comment type="caution">
    <text evidence="1">The sequence shown here is derived from an EMBL/GenBank/DDBJ whole genome shotgun (WGS) entry which is preliminary data.</text>
</comment>
<organism evidence="1 2">
    <name type="scientific">Mycolicibacterium wolinskyi</name>
    <dbReference type="NCBI Taxonomy" id="59750"/>
    <lineage>
        <taxon>Bacteria</taxon>
        <taxon>Bacillati</taxon>
        <taxon>Actinomycetota</taxon>
        <taxon>Actinomycetes</taxon>
        <taxon>Mycobacteriales</taxon>
        <taxon>Mycobacteriaceae</taxon>
        <taxon>Mycolicibacterium</taxon>
    </lineage>
</organism>
<evidence type="ECO:0000313" key="1">
    <source>
        <dbReference type="EMBL" id="ORX11144.1"/>
    </source>
</evidence>
<dbReference type="AlphaFoldDB" id="A0A1X2EYC4"/>
<dbReference type="OrthoDB" id="4707184at2"/>
<sequence length="217" mass="23374">MHSSRTPRDHVSAVVAAHGALAYQVAQASALLRANAYDKYAAHLEEHRAELNVAIGELALWFDSFGDWLPIDVGSGLHAATSDGVVAGGSFETQLHTVRESLKAGLRRLLGEVADARSGLAGAGLPAGEITAYRRVARLWAGEAIDVVAAVHRLALADHYIRRLGLLAGGRAGREGVDLLRRWMHELEEADREGELELAATCGYEQFVERYRAESAG</sequence>
<protein>
    <submittedName>
        <fullName evidence="1">Uncharacterized protein</fullName>
    </submittedName>
</protein>
<reference evidence="1 2" key="1">
    <citation type="submission" date="2016-01" db="EMBL/GenBank/DDBJ databases">
        <title>The new phylogeny of the genus Mycobacterium.</title>
        <authorList>
            <person name="Tarcisio F."/>
            <person name="Conor M."/>
            <person name="Antonella G."/>
            <person name="Elisabetta G."/>
            <person name="Giulia F.S."/>
            <person name="Sara T."/>
            <person name="Anna F."/>
            <person name="Clotilde B."/>
            <person name="Roberto B."/>
            <person name="Veronica D.S."/>
            <person name="Fabio R."/>
            <person name="Monica P."/>
            <person name="Olivier J."/>
            <person name="Enrico T."/>
            <person name="Nicola S."/>
        </authorList>
    </citation>
    <scope>NUCLEOTIDE SEQUENCE [LARGE SCALE GENOMIC DNA]</scope>
    <source>
        <strain evidence="1 2">ATCC 700010</strain>
    </source>
</reference>
<dbReference type="EMBL" id="LQQA01000031">
    <property type="protein sequence ID" value="ORX11144.1"/>
    <property type="molecule type" value="Genomic_DNA"/>
</dbReference>
<accession>A0A1X2EYC4</accession>
<dbReference type="Proteomes" id="UP000193964">
    <property type="component" value="Unassembled WGS sequence"/>
</dbReference>
<evidence type="ECO:0000313" key="2">
    <source>
        <dbReference type="Proteomes" id="UP000193964"/>
    </source>
</evidence>